<keyword evidence="2" id="KW-0472">Membrane</keyword>
<dbReference type="Proteomes" id="UP001595974">
    <property type="component" value="Unassembled WGS sequence"/>
</dbReference>
<keyword evidence="2" id="KW-1133">Transmembrane helix</keyword>
<sequence length="184" mass="20473">MRTLFVHRGWRGRFASSGRFRLRTFAERSVEHLKHWAVVYVAVAAIAFWFHAHYGFGLNASPSLPHRLFLIHKGEMPSRGDFVAFRWAGGGPYPAGVTFIKVLAGMPGDEVTRDSQGFHLNGIPVGVPKPVSRRGQPLEPGPTGRIPEGRYYVQAGHPDSLDSRYQLTGWIHASQIIGRADALF</sequence>
<accession>A0ABW1AVV3</accession>
<dbReference type="InterPro" id="IPR019533">
    <property type="entry name" value="Peptidase_S26"/>
</dbReference>
<evidence type="ECO:0000256" key="2">
    <source>
        <dbReference type="SAM" id="Phobius"/>
    </source>
</evidence>
<keyword evidence="2" id="KW-0812">Transmembrane</keyword>
<dbReference type="Pfam" id="PF10502">
    <property type="entry name" value="Peptidase_S26"/>
    <property type="match status" value="1"/>
</dbReference>
<evidence type="ECO:0000259" key="3">
    <source>
        <dbReference type="Pfam" id="PF10502"/>
    </source>
</evidence>
<name>A0ABW1AVV3_9RHOO</name>
<keyword evidence="5" id="KW-1185">Reference proteome</keyword>
<proteinExistence type="predicted"/>
<feature type="region of interest" description="Disordered" evidence="1">
    <location>
        <begin position="129"/>
        <end position="148"/>
    </location>
</feature>
<evidence type="ECO:0000256" key="1">
    <source>
        <dbReference type="SAM" id="MobiDB-lite"/>
    </source>
</evidence>
<dbReference type="RefSeq" id="WP_096447983.1">
    <property type="nucleotide sequence ID" value="NZ_JBHSOG010000094.1"/>
</dbReference>
<comment type="caution">
    <text evidence="4">The sequence shown here is derived from an EMBL/GenBank/DDBJ whole genome shotgun (WGS) entry which is preliminary data.</text>
</comment>
<organism evidence="4 5">
    <name type="scientific">Thauera sinica</name>
    <dbReference type="NCBI Taxonomy" id="2665146"/>
    <lineage>
        <taxon>Bacteria</taxon>
        <taxon>Pseudomonadati</taxon>
        <taxon>Pseudomonadota</taxon>
        <taxon>Betaproteobacteria</taxon>
        <taxon>Rhodocyclales</taxon>
        <taxon>Zoogloeaceae</taxon>
        <taxon>Thauera</taxon>
    </lineage>
</organism>
<gene>
    <name evidence="4" type="ORF">ACFPTN_18745</name>
</gene>
<reference evidence="5" key="1">
    <citation type="journal article" date="2019" name="Int. J. Syst. Evol. Microbiol.">
        <title>The Global Catalogue of Microorganisms (GCM) 10K type strain sequencing project: providing services to taxonomists for standard genome sequencing and annotation.</title>
        <authorList>
            <consortium name="The Broad Institute Genomics Platform"/>
            <consortium name="The Broad Institute Genome Sequencing Center for Infectious Disease"/>
            <person name="Wu L."/>
            <person name="Ma J."/>
        </authorList>
    </citation>
    <scope>NUCLEOTIDE SEQUENCE [LARGE SCALE GENOMIC DNA]</scope>
    <source>
        <strain evidence="5">SHR3</strain>
    </source>
</reference>
<evidence type="ECO:0000313" key="5">
    <source>
        <dbReference type="Proteomes" id="UP001595974"/>
    </source>
</evidence>
<dbReference type="Gene3D" id="2.10.109.10">
    <property type="entry name" value="Umud Fragment, subunit A"/>
    <property type="match status" value="1"/>
</dbReference>
<evidence type="ECO:0000313" key="4">
    <source>
        <dbReference type="EMBL" id="MFC5771422.1"/>
    </source>
</evidence>
<dbReference type="SUPFAM" id="SSF51306">
    <property type="entry name" value="LexA/Signal peptidase"/>
    <property type="match status" value="1"/>
</dbReference>
<dbReference type="EMBL" id="JBHSOG010000094">
    <property type="protein sequence ID" value="MFC5771422.1"/>
    <property type="molecule type" value="Genomic_DNA"/>
</dbReference>
<protein>
    <submittedName>
        <fullName evidence="4">S26 family signal peptidase</fullName>
    </submittedName>
</protein>
<dbReference type="InterPro" id="IPR036286">
    <property type="entry name" value="LexA/Signal_pep-like_sf"/>
</dbReference>
<feature type="domain" description="Peptidase S26" evidence="3">
    <location>
        <begin position="38"/>
        <end position="182"/>
    </location>
</feature>
<feature type="transmembrane region" description="Helical" evidence="2">
    <location>
        <begin position="37"/>
        <end position="56"/>
    </location>
</feature>